<keyword evidence="10" id="KW-1133">Transmembrane helix</keyword>
<dbReference type="Proteomes" id="UP000222310">
    <property type="component" value="Unassembled WGS sequence"/>
</dbReference>
<dbReference type="Gene3D" id="3.40.1000.10">
    <property type="entry name" value="Mog1/PsbP, alpha/beta/alpha sandwich"/>
    <property type="match status" value="1"/>
</dbReference>
<protein>
    <recommendedName>
        <fullName evidence="1">non-specific serine/threonine protein kinase</fullName>
        <ecNumber evidence="1">2.7.11.1</ecNumber>
    </recommendedName>
</protein>
<dbReference type="PROSITE" id="PS00107">
    <property type="entry name" value="PROTEIN_KINASE_ATP"/>
    <property type="match status" value="1"/>
</dbReference>
<dbReference type="CDD" id="cd14014">
    <property type="entry name" value="STKc_PknB_like"/>
    <property type="match status" value="1"/>
</dbReference>
<keyword evidence="4 9" id="KW-0547">Nucleotide-binding</keyword>
<dbReference type="SMART" id="SM00220">
    <property type="entry name" value="S_TKc"/>
    <property type="match status" value="1"/>
</dbReference>
<dbReference type="Pfam" id="PF00069">
    <property type="entry name" value="Pkinase"/>
    <property type="match status" value="1"/>
</dbReference>
<proteinExistence type="predicted"/>
<accession>A0A9Q5Z9T2</accession>
<dbReference type="EMBL" id="LAHD01000069">
    <property type="protein sequence ID" value="PHK01585.1"/>
    <property type="molecule type" value="Genomic_DNA"/>
</dbReference>
<gene>
    <name evidence="12" type="ORF">VF08_21885</name>
</gene>
<evidence type="ECO:0000256" key="5">
    <source>
        <dbReference type="ARBA" id="ARBA00022777"/>
    </source>
</evidence>
<dbReference type="Gene3D" id="1.10.510.10">
    <property type="entry name" value="Transferase(Phosphotransferase) domain 1"/>
    <property type="match status" value="1"/>
</dbReference>
<keyword evidence="10" id="KW-0472">Membrane</keyword>
<organism evidence="12 13">
    <name type="scientific">Nostoc linckia z8</name>
    <dbReference type="NCBI Taxonomy" id="1628746"/>
    <lineage>
        <taxon>Bacteria</taxon>
        <taxon>Bacillati</taxon>
        <taxon>Cyanobacteriota</taxon>
        <taxon>Cyanophyceae</taxon>
        <taxon>Nostocales</taxon>
        <taxon>Nostocaceae</taxon>
        <taxon>Nostoc</taxon>
    </lineage>
</organism>
<dbReference type="PROSITE" id="PS50011">
    <property type="entry name" value="PROTEIN_KINASE_DOM"/>
    <property type="match status" value="1"/>
</dbReference>
<dbReference type="RefSeq" id="WP_099070476.1">
    <property type="nucleotide sequence ID" value="NZ_LAHD01000069.1"/>
</dbReference>
<dbReference type="SUPFAM" id="SSF56112">
    <property type="entry name" value="Protein kinase-like (PK-like)"/>
    <property type="match status" value="1"/>
</dbReference>
<dbReference type="PANTHER" id="PTHR24363:SF0">
    <property type="entry name" value="SERINE_THREONINE KINASE LIKE DOMAIN CONTAINING 1"/>
    <property type="match status" value="1"/>
</dbReference>
<dbReference type="Gene3D" id="3.30.200.20">
    <property type="entry name" value="Phosphorylase Kinase, domain 1"/>
    <property type="match status" value="1"/>
</dbReference>
<comment type="catalytic activity">
    <reaction evidence="7">
        <text>L-threonyl-[protein] + ATP = O-phospho-L-threonyl-[protein] + ADP + H(+)</text>
        <dbReference type="Rhea" id="RHEA:46608"/>
        <dbReference type="Rhea" id="RHEA-COMP:11060"/>
        <dbReference type="Rhea" id="RHEA-COMP:11605"/>
        <dbReference type="ChEBI" id="CHEBI:15378"/>
        <dbReference type="ChEBI" id="CHEBI:30013"/>
        <dbReference type="ChEBI" id="CHEBI:30616"/>
        <dbReference type="ChEBI" id="CHEBI:61977"/>
        <dbReference type="ChEBI" id="CHEBI:456216"/>
        <dbReference type="EC" id="2.7.11.1"/>
    </reaction>
</comment>
<evidence type="ECO:0000313" key="12">
    <source>
        <dbReference type="EMBL" id="PHK01585.1"/>
    </source>
</evidence>
<dbReference type="InterPro" id="IPR011009">
    <property type="entry name" value="Kinase-like_dom_sf"/>
</dbReference>
<comment type="catalytic activity">
    <reaction evidence="8">
        <text>L-seryl-[protein] + ATP = O-phospho-L-seryl-[protein] + ADP + H(+)</text>
        <dbReference type="Rhea" id="RHEA:17989"/>
        <dbReference type="Rhea" id="RHEA-COMP:9863"/>
        <dbReference type="Rhea" id="RHEA-COMP:11604"/>
        <dbReference type="ChEBI" id="CHEBI:15378"/>
        <dbReference type="ChEBI" id="CHEBI:29999"/>
        <dbReference type="ChEBI" id="CHEBI:30616"/>
        <dbReference type="ChEBI" id="CHEBI:83421"/>
        <dbReference type="ChEBI" id="CHEBI:456216"/>
        <dbReference type="EC" id="2.7.11.1"/>
    </reaction>
</comment>
<evidence type="ECO:0000256" key="7">
    <source>
        <dbReference type="ARBA" id="ARBA00047899"/>
    </source>
</evidence>
<keyword evidence="5" id="KW-0418">Kinase</keyword>
<dbReference type="Pfam" id="PF18933">
    <property type="entry name" value="PsbP_2"/>
    <property type="match status" value="1"/>
</dbReference>
<evidence type="ECO:0000256" key="4">
    <source>
        <dbReference type="ARBA" id="ARBA00022741"/>
    </source>
</evidence>
<evidence type="ECO:0000256" key="9">
    <source>
        <dbReference type="PROSITE-ProRule" id="PRU10141"/>
    </source>
</evidence>
<evidence type="ECO:0000259" key="11">
    <source>
        <dbReference type="PROSITE" id="PS50011"/>
    </source>
</evidence>
<dbReference type="PANTHER" id="PTHR24363">
    <property type="entry name" value="SERINE/THREONINE PROTEIN KINASE"/>
    <property type="match status" value="1"/>
</dbReference>
<dbReference type="GO" id="GO:0004674">
    <property type="term" value="F:protein serine/threonine kinase activity"/>
    <property type="evidence" value="ECO:0007669"/>
    <property type="project" value="UniProtKB-KW"/>
</dbReference>
<dbReference type="EC" id="2.7.11.1" evidence="1"/>
<evidence type="ECO:0000256" key="1">
    <source>
        <dbReference type="ARBA" id="ARBA00012513"/>
    </source>
</evidence>
<keyword evidence="10" id="KW-0812">Transmembrane</keyword>
<keyword evidence="6 9" id="KW-0067">ATP-binding</keyword>
<keyword evidence="2" id="KW-0723">Serine/threonine-protein kinase</keyword>
<dbReference type="GO" id="GO:0005524">
    <property type="term" value="F:ATP binding"/>
    <property type="evidence" value="ECO:0007669"/>
    <property type="project" value="UniProtKB-UniRule"/>
</dbReference>
<comment type="caution">
    <text evidence="12">The sequence shown here is derived from an EMBL/GenBank/DDBJ whole genome shotgun (WGS) entry which is preliminary data.</text>
</comment>
<name>A0A9Q5Z9T2_NOSLI</name>
<evidence type="ECO:0000256" key="8">
    <source>
        <dbReference type="ARBA" id="ARBA00048679"/>
    </source>
</evidence>
<feature type="transmembrane region" description="Helical" evidence="10">
    <location>
        <begin position="292"/>
        <end position="314"/>
    </location>
</feature>
<keyword evidence="3" id="KW-0808">Transferase</keyword>
<evidence type="ECO:0000313" key="13">
    <source>
        <dbReference type="Proteomes" id="UP000222310"/>
    </source>
</evidence>
<dbReference type="InterPro" id="IPR000719">
    <property type="entry name" value="Prot_kinase_dom"/>
</dbReference>
<reference evidence="12 13" key="1">
    <citation type="submission" date="2015-02" db="EMBL/GenBank/DDBJ databases">
        <title>Nostoc linckia genome annotation.</title>
        <authorList>
            <person name="Zhou Z."/>
        </authorList>
    </citation>
    <scope>NUCLEOTIDE SEQUENCE [LARGE SCALE GENOMIC DNA]</scope>
    <source>
        <strain evidence="13">z8</strain>
    </source>
</reference>
<evidence type="ECO:0000256" key="2">
    <source>
        <dbReference type="ARBA" id="ARBA00022527"/>
    </source>
</evidence>
<dbReference type="GeneID" id="57097806"/>
<evidence type="ECO:0000256" key="3">
    <source>
        <dbReference type="ARBA" id="ARBA00022679"/>
    </source>
</evidence>
<feature type="domain" description="Protein kinase" evidence="11">
    <location>
        <begin position="10"/>
        <end position="291"/>
    </location>
</feature>
<dbReference type="InterPro" id="IPR017441">
    <property type="entry name" value="Protein_kinase_ATP_BS"/>
</dbReference>
<evidence type="ECO:0000256" key="10">
    <source>
        <dbReference type="SAM" id="Phobius"/>
    </source>
</evidence>
<dbReference type="AlphaFoldDB" id="A0A9Q5Z9T2"/>
<sequence>MIGQILGGRYQILEQLGKGGFGVTFTAVDIGRPGNPHCVVKQFKPMSTDPYNLEVGKRLFVREAEKLEKLGNHDQIPRLLAYFQENQEFYLVQEYIEGYDLSRELVSGVQLSEAYVIQLLQDILEVLDFVHQQNLIHRDLKTSNIRRRQADGKIVLIDFGAVKEVTTQVVNPQGQVSFPTRIGSPGYMPSEQERGDPKLSSDIYAVGIIAIQALTGINPDPRLGAGLPTNPQTGEIVWRDAYGGKLRTQVSDKLANIIDKMVRYDYRQRYQSANEVLQALKTLSPQPQPWKLWLAVGLAAVMIPLILWILSLFINLKPTFVPYNEPKSGITIKYPSNDWKPIEPSGNFGSEVVKFIPKNQNKVNSCPLVITIDVKDLSQQLLSLEESKNLAVRNIKNINPNSQIRDDSQPSTTLSKLNAYKLTYTRQEGQCKLKVMEIGTVRDGKAYFITYTAEEKEYNKYLELAETMINSFEIKVQEH</sequence>
<feature type="binding site" evidence="9">
    <location>
        <position position="41"/>
    </location>
    <ligand>
        <name>ATP</name>
        <dbReference type="ChEBI" id="CHEBI:30616"/>
    </ligand>
</feature>
<evidence type="ECO:0000256" key="6">
    <source>
        <dbReference type="ARBA" id="ARBA00022840"/>
    </source>
</evidence>